<evidence type="ECO:0000313" key="2">
    <source>
        <dbReference type="Proteomes" id="UP000806285"/>
    </source>
</evidence>
<dbReference type="RefSeq" id="WP_193677612.1">
    <property type="nucleotide sequence ID" value="NZ_JADDIV010000004.1"/>
</dbReference>
<dbReference type="Proteomes" id="UP000806285">
    <property type="component" value="Unassembled WGS sequence"/>
</dbReference>
<reference evidence="1 2" key="1">
    <citation type="submission" date="2020-10" db="EMBL/GenBank/DDBJ databases">
        <title>Ramlibacter sp. HM2 16S ribosomal RNA gene Genome sequencing and assembly.</title>
        <authorList>
            <person name="Kang M."/>
        </authorList>
    </citation>
    <scope>NUCLEOTIDE SEQUENCE [LARGE SCALE GENOMIC DNA]</scope>
    <source>
        <strain evidence="1 2">HM2</strain>
    </source>
</reference>
<accession>A0ABR9S6B9</accession>
<evidence type="ECO:0008006" key="3">
    <source>
        <dbReference type="Google" id="ProtNLM"/>
    </source>
</evidence>
<dbReference type="EMBL" id="JADDIV010000004">
    <property type="protein sequence ID" value="MBE7369001.1"/>
    <property type="molecule type" value="Genomic_DNA"/>
</dbReference>
<sequence>MAGPAAASIIDFLLGLASPPAGTDAGNRIAVEGLAVGSRDGRFEIRIARLEAASLRLASGPLALDIGQLVAHGLVAQVQPGAQPRLWSLQAARVELTDVKVSGPVTPASAQARTSAAAPSLAPLATADGTLHAEIVDATLIFDADVTVPIRAGHVDFNEATVEHVGPDSRMGVSRMGIHVDAPNGRSYLYQFASAPVAGVEYERRSALPGPWDTKRGHLQLQPFLESLLRQPAASPALGLTAQARMLLARTALQGHVQLGDGKLAAGGLQAELDGRAAGHNLVRLHSQAVGRGVHVNVASLSVRGAAVDGAGHRLAIGQLEGTLDLQLSVEGGQVHTALDVARATLSGLRLQSRAAG</sequence>
<proteinExistence type="predicted"/>
<comment type="caution">
    <text evidence="1">The sequence shown here is derived from an EMBL/GenBank/DDBJ whole genome shotgun (WGS) entry which is preliminary data.</text>
</comment>
<name>A0ABR9S6B9_9BURK</name>
<protein>
    <recommendedName>
        <fullName evidence="3">Translocation/assembly module TamB</fullName>
    </recommendedName>
</protein>
<gene>
    <name evidence="1" type="ORF">IM787_15670</name>
</gene>
<organism evidence="1 2">
    <name type="scientific">Ramlibacter pallidus</name>
    <dbReference type="NCBI Taxonomy" id="2780087"/>
    <lineage>
        <taxon>Bacteria</taxon>
        <taxon>Pseudomonadati</taxon>
        <taxon>Pseudomonadota</taxon>
        <taxon>Betaproteobacteria</taxon>
        <taxon>Burkholderiales</taxon>
        <taxon>Comamonadaceae</taxon>
        <taxon>Ramlibacter</taxon>
    </lineage>
</organism>
<keyword evidence="2" id="KW-1185">Reference proteome</keyword>
<evidence type="ECO:0000313" key="1">
    <source>
        <dbReference type="EMBL" id="MBE7369001.1"/>
    </source>
</evidence>